<accession>A0A4Q7PKG5</accession>
<evidence type="ECO:0000313" key="1">
    <source>
        <dbReference type="EMBL" id="RZT01213.1"/>
    </source>
</evidence>
<dbReference type="OrthoDB" id="9802385at2"/>
<reference evidence="1 2" key="1">
    <citation type="submission" date="2019-02" db="EMBL/GenBank/DDBJ databases">
        <title>Genomic Encyclopedia of Type Strains, Phase IV (KMG-IV): sequencing the most valuable type-strain genomes for metagenomic binning, comparative biology and taxonomic classification.</title>
        <authorList>
            <person name="Goeker M."/>
        </authorList>
    </citation>
    <scope>NUCLEOTIDE SEQUENCE [LARGE SCALE GENOMIC DNA]</scope>
    <source>
        <strain evidence="1 2">DSM 29486</strain>
    </source>
</reference>
<name>A0A4Q7PKG5_9FIRM</name>
<dbReference type="AlphaFoldDB" id="A0A4Q7PKG5"/>
<dbReference type="EMBL" id="SGXF01000002">
    <property type="protein sequence ID" value="RZT01213.1"/>
    <property type="molecule type" value="Genomic_DNA"/>
</dbReference>
<dbReference type="SUPFAM" id="SSF109604">
    <property type="entry name" value="HD-domain/PDEase-like"/>
    <property type="match status" value="1"/>
</dbReference>
<protein>
    <submittedName>
        <fullName evidence="1">HD domain-containing protein</fullName>
    </submittedName>
</protein>
<comment type="caution">
    <text evidence="1">The sequence shown here is derived from an EMBL/GenBank/DDBJ whole genome shotgun (WGS) entry which is preliminary data.</text>
</comment>
<organism evidence="1 2">
    <name type="scientific">Cuneatibacter caecimuris</name>
    <dbReference type="NCBI Taxonomy" id="1796618"/>
    <lineage>
        <taxon>Bacteria</taxon>
        <taxon>Bacillati</taxon>
        <taxon>Bacillota</taxon>
        <taxon>Clostridia</taxon>
        <taxon>Lachnospirales</taxon>
        <taxon>Lachnospiraceae</taxon>
        <taxon>Cuneatibacter</taxon>
    </lineage>
</organism>
<sequence>MSQYEIAMQIAKKAYKGLKDKAGAEYLNHPVHVAKQMNTEQEKVVALLHDVIEDAGYTVQMLEEMGIDRRCCHAVDVISRRRGEDYMEYILRVKEDSLAAAVKIEDLKHNSDLSRLPLVREEDLQRYEKYQRALEILMEC</sequence>
<dbReference type="RefSeq" id="WP_130434890.1">
    <property type="nucleotide sequence ID" value="NZ_SGXF01000002.1"/>
</dbReference>
<evidence type="ECO:0000313" key="2">
    <source>
        <dbReference type="Proteomes" id="UP000292927"/>
    </source>
</evidence>
<keyword evidence="2" id="KW-1185">Reference proteome</keyword>
<dbReference type="Proteomes" id="UP000292927">
    <property type="component" value="Unassembled WGS sequence"/>
</dbReference>
<gene>
    <name evidence="1" type="ORF">EV209_1657</name>
</gene>
<proteinExistence type="predicted"/>
<dbReference type="Gene3D" id="1.10.3210.10">
    <property type="entry name" value="Hypothetical protein af1432"/>
    <property type="match status" value="1"/>
</dbReference>